<evidence type="ECO:0000313" key="3">
    <source>
        <dbReference type="EMBL" id="MCF6138994.1"/>
    </source>
</evidence>
<accession>A0ABS9H1Y5</accession>
<proteinExistence type="predicted"/>
<dbReference type="CDD" id="cd01949">
    <property type="entry name" value="GGDEF"/>
    <property type="match status" value="1"/>
</dbReference>
<dbReference type="PANTHER" id="PTHR45138:SF9">
    <property type="entry name" value="DIGUANYLATE CYCLASE DGCM-RELATED"/>
    <property type="match status" value="1"/>
</dbReference>
<feature type="transmembrane region" description="Helical" evidence="1">
    <location>
        <begin position="119"/>
        <end position="140"/>
    </location>
</feature>
<dbReference type="SUPFAM" id="SSF55073">
    <property type="entry name" value="Nucleotide cyclase"/>
    <property type="match status" value="1"/>
</dbReference>
<evidence type="ECO:0000256" key="1">
    <source>
        <dbReference type="SAM" id="Phobius"/>
    </source>
</evidence>
<gene>
    <name evidence="3" type="ORF">L2716_14740</name>
</gene>
<dbReference type="SMART" id="SM00267">
    <property type="entry name" value="GGDEF"/>
    <property type="match status" value="1"/>
</dbReference>
<keyword evidence="1" id="KW-1133">Transmembrane helix</keyword>
<feature type="domain" description="GGDEF" evidence="2">
    <location>
        <begin position="228"/>
        <end position="357"/>
    </location>
</feature>
<evidence type="ECO:0000259" key="2">
    <source>
        <dbReference type="PROSITE" id="PS50887"/>
    </source>
</evidence>
<keyword evidence="1" id="KW-0472">Membrane</keyword>
<comment type="caution">
    <text evidence="3">The sequence shown here is derived from an EMBL/GenBank/DDBJ whole genome shotgun (WGS) entry which is preliminary data.</text>
</comment>
<dbReference type="PANTHER" id="PTHR45138">
    <property type="entry name" value="REGULATORY COMPONENTS OF SENSORY TRANSDUCTION SYSTEM"/>
    <property type="match status" value="1"/>
</dbReference>
<dbReference type="Gene3D" id="3.30.70.270">
    <property type="match status" value="1"/>
</dbReference>
<dbReference type="InterPro" id="IPR050469">
    <property type="entry name" value="Diguanylate_Cyclase"/>
</dbReference>
<dbReference type="NCBIfam" id="TIGR00254">
    <property type="entry name" value="GGDEF"/>
    <property type="match status" value="1"/>
</dbReference>
<evidence type="ECO:0000313" key="4">
    <source>
        <dbReference type="Proteomes" id="UP001649381"/>
    </source>
</evidence>
<keyword evidence="1" id="KW-0812">Transmembrane</keyword>
<organism evidence="3 4">
    <name type="scientific">Pseudalkalibacillus berkeleyi</name>
    <dbReference type="NCBI Taxonomy" id="1069813"/>
    <lineage>
        <taxon>Bacteria</taxon>
        <taxon>Bacillati</taxon>
        <taxon>Bacillota</taxon>
        <taxon>Bacilli</taxon>
        <taxon>Bacillales</taxon>
        <taxon>Fictibacillaceae</taxon>
        <taxon>Pseudalkalibacillus</taxon>
    </lineage>
</organism>
<sequence>MGHSGLDSKKLNRKILNVYWVVIGLAFIIKLINYNFTAVPLGEYLIYYVLIPSGFGLIFVLFSELSVKRMSKHIDLIIVLAGLFIALNFIYSRPDIIILRSALFLPILVSGAYFRRNIIIFSTAATIVSYSLLTLVQPVLRTGISIIDQFTMMAMLIIAAIAVIGIMERGLELAGHYRQSIVAQQELLVKNTLMEKLTKTDSLTGMYNQISFHQFMDELLAHHAQFHFSIQMAIFDIDNFKRVNDTYGHRAGDEVLKEISDLIKNEITADDFAARYGGEEFIVLFVGKPMEKTIGLVEEIRRKIESISYRVLEGESVTVSIGLQEYEAKSGKEVFFEKADSLLYDAKRNGKNQVMTG</sequence>
<keyword evidence="4" id="KW-1185">Reference proteome</keyword>
<dbReference type="Pfam" id="PF00990">
    <property type="entry name" value="GGDEF"/>
    <property type="match status" value="1"/>
</dbReference>
<dbReference type="EMBL" id="JAKIJS010000001">
    <property type="protein sequence ID" value="MCF6138994.1"/>
    <property type="molecule type" value="Genomic_DNA"/>
</dbReference>
<reference evidence="3 4" key="1">
    <citation type="submission" date="2022-01" db="EMBL/GenBank/DDBJ databases">
        <title>Alkalihalobacillus sp. EGI L200015, a novel bacterium isolated from a salt lake sediment.</title>
        <authorList>
            <person name="Gao L."/>
            <person name="Fang B.-Z."/>
            <person name="Li W.-J."/>
        </authorList>
    </citation>
    <scope>NUCLEOTIDE SEQUENCE [LARGE SCALE GENOMIC DNA]</scope>
    <source>
        <strain evidence="3 4">KCTC 12718</strain>
    </source>
</reference>
<feature type="transmembrane region" description="Helical" evidence="1">
    <location>
        <begin position="97"/>
        <end position="114"/>
    </location>
</feature>
<name>A0ABS9H1Y5_9BACL</name>
<dbReference type="InterPro" id="IPR043128">
    <property type="entry name" value="Rev_trsase/Diguanyl_cyclase"/>
</dbReference>
<dbReference type="RefSeq" id="WP_236337620.1">
    <property type="nucleotide sequence ID" value="NZ_JAKIJS010000001.1"/>
</dbReference>
<feature type="transmembrane region" description="Helical" evidence="1">
    <location>
        <begin position="146"/>
        <end position="167"/>
    </location>
</feature>
<dbReference type="InterPro" id="IPR029787">
    <property type="entry name" value="Nucleotide_cyclase"/>
</dbReference>
<feature type="transmembrane region" description="Helical" evidence="1">
    <location>
        <begin position="15"/>
        <end position="32"/>
    </location>
</feature>
<dbReference type="PROSITE" id="PS50887">
    <property type="entry name" value="GGDEF"/>
    <property type="match status" value="1"/>
</dbReference>
<feature type="transmembrane region" description="Helical" evidence="1">
    <location>
        <begin position="44"/>
        <end position="62"/>
    </location>
</feature>
<dbReference type="Proteomes" id="UP001649381">
    <property type="component" value="Unassembled WGS sequence"/>
</dbReference>
<protein>
    <submittedName>
        <fullName evidence="3">GGDEF domain-containing protein</fullName>
    </submittedName>
</protein>
<feature type="transmembrane region" description="Helical" evidence="1">
    <location>
        <begin position="74"/>
        <end position="91"/>
    </location>
</feature>
<dbReference type="InterPro" id="IPR000160">
    <property type="entry name" value="GGDEF_dom"/>
</dbReference>